<dbReference type="EMBL" id="FLUN01000001">
    <property type="protein sequence ID" value="SBW02923.1"/>
    <property type="molecule type" value="Genomic_DNA"/>
</dbReference>
<evidence type="ECO:0000259" key="3">
    <source>
        <dbReference type="PROSITE" id="PS50977"/>
    </source>
</evidence>
<dbReference type="Pfam" id="PF14278">
    <property type="entry name" value="TetR_C_8"/>
    <property type="match status" value="1"/>
</dbReference>
<dbReference type="InterPro" id="IPR001647">
    <property type="entry name" value="HTH_TetR"/>
</dbReference>
<sequence>MSQTTKRALEASLKHLLLQKPLDKITITDITDDCGVNRMTFYYHFKDIYDLIEWSCVEDAAKALDGKKTYDTWQQGFLQIFEAVLDNKPFIQNVYHSVSREQVEIYLYKLTYDLLIGVVEEQAVGMDVRREDKEFIANFYKFAFVGLMLEWIRNGMKEPPQGIIDRLSILIHGDVARMLEKYRTDKGASKPPQ</sequence>
<dbReference type="PROSITE" id="PS50977">
    <property type="entry name" value="HTH_TETR_2"/>
    <property type="match status" value="1"/>
</dbReference>
<dbReference type="PANTHER" id="PTHR43479:SF7">
    <property type="entry name" value="TETR-FAMILY TRANSCRIPTIONAL REGULATOR"/>
    <property type="match status" value="1"/>
</dbReference>
<evidence type="ECO:0000313" key="4">
    <source>
        <dbReference type="EMBL" id="SBW02923.1"/>
    </source>
</evidence>
<dbReference type="Pfam" id="PF00440">
    <property type="entry name" value="TetR_N"/>
    <property type="match status" value="1"/>
</dbReference>
<dbReference type="Gene3D" id="1.10.357.10">
    <property type="entry name" value="Tetracycline Repressor, domain 2"/>
    <property type="match status" value="1"/>
</dbReference>
<name>A0A212JU10_9FIRM</name>
<accession>A0A212JU10</accession>
<dbReference type="InterPro" id="IPR039532">
    <property type="entry name" value="TetR_C_Firmicutes"/>
</dbReference>
<keyword evidence="1 2" id="KW-0238">DNA-binding</keyword>
<feature type="domain" description="HTH tetR-type" evidence="3">
    <location>
        <begin position="3"/>
        <end position="63"/>
    </location>
</feature>
<proteinExistence type="predicted"/>
<dbReference type="AlphaFoldDB" id="A0A212JU10"/>
<evidence type="ECO:0000256" key="2">
    <source>
        <dbReference type="PROSITE-ProRule" id="PRU00335"/>
    </source>
</evidence>
<dbReference type="InterPro" id="IPR050624">
    <property type="entry name" value="HTH-type_Tx_Regulator"/>
</dbReference>
<dbReference type="GO" id="GO:0003677">
    <property type="term" value="F:DNA binding"/>
    <property type="evidence" value="ECO:0007669"/>
    <property type="project" value="UniProtKB-UniRule"/>
</dbReference>
<dbReference type="SUPFAM" id="SSF46689">
    <property type="entry name" value="Homeodomain-like"/>
    <property type="match status" value="1"/>
</dbReference>
<dbReference type="PANTHER" id="PTHR43479">
    <property type="entry name" value="ACREF/ENVCD OPERON REPRESSOR-RELATED"/>
    <property type="match status" value="1"/>
</dbReference>
<protein>
    <submittedName>
        <fullName evidence="4">Transcriptional regulator</fullName>
    </submittedName>
</protein>
<evidence type="ECO:0000256" key="1">
    <source>
        <dbReference type="ARBA" id="ARBA00023125"/>
    </source>
</evidence>
<gene>
    <name evidence="4" type="ORF">KL86CLO1_11714</name>
</gene>
<organism evidence="4">
    <name type="scientific">uncultured Eubacteriales bacterium</name>
    <dbReference type="NCBI Taxonomy" id="172733"/>
    <lineage>
        <taxon>Bacteria</taxon>
        <taxon>Bacillati</taxon>
        <taxon>Bacillota</taxon>
        <taxon>Clostridia</taxon>
        <taxon>Eubacteriales</taxon>
        <taxon>environmental samples</taxon>
    </lineage>
</organism>
<reference evidence="4" key="1">
    <citation type="submission" date="2016-04" db="EMBL/GenBank/DDBJ databases">
        <authorList>
            <person name="Evans L.H."/>
            <person name="Alamgir A."/>
            <person name="Owens N."/>
            <person name="Weber N.D."/>
            <person name="Virtaneva K."/>
            <person name="Barbian K."/>
            <person name="Babar A."/>
            <person name="Rosenke K."/>
        </authorList>
    </citation>
    <scope>NUCLEOTIDE SEQUENCE</scope>
    <source>
        <strain evidence="4">86</strain>
    </source>
</reference>
<dbReference type="InterPro" id="IPR009057">
    <property type="entry name" value="Homeodomain-like_sf"/>
</dbReference>
<feature type="DNA-binding region" description="H-T-H motif" evidence="2">
    <location>
        <begin position="26"/>
        <end position="45"/>
    </location>
</feature>